<dbReference type="InterPro" id="IPR013783">
    <property type="entry name" value="Ig-like_fold"/>
</dbReference>
<proteinExistence type="predicted"/>
<organism evidence="1">
    <name type="scientific">marine metagenome</name>
    <dbReference type="NCBI Taxonomy" id="408172"/>
    <lineage>
        <taxon>unclassified sequences</taxon>
        <taxon>metagenomes</taxon>
        <taxon>ecological metagenomes</taxon>
    </lineage>
</organism>
<dbReference type="AlphaFoldDB" id="A0A382LI39"/>
<reference evidence="1" key="1">
    <citation type="submission" date="2018-05" db="EMBL/GenBank/DDBJ databases">
        <authorList>
            <person name="Lanie J.A."/>
            <person name="Ng W.-L."/>
            <person name="Kazmierczak K.M."/>
            <person name="Andrzejewski T.M."/>
            <person name="Davidsen T.M."/>
            <person name="Wayne K.J."/>
            <person name="Tettelin H."/>
            <person name="Glass J.I."/>
            <person name="Rusch D."/>
            <person name="Podicherti R."/>
            <person name="Tsui H.-C.T."/>
            <person name="Winkler M.E."/>
        </authorList>
    </citation>
    <scope>NUCLEOTIDE SEQUENCE</scope>
</reference>
<protein>
    <recommendedName>
        <fullName evidence="2">Thioredoxin domain-containing protein</fullName>
    </recommendedName>
</protein>
<sequence length="268" mass="29094">MKTKIAGLLLITTMIFSFSSCSKKGCTDVNSFTYSGEKVKKDDGSCTYPTSIKKALVFKLTATWCHACGSYGKETTEQILNDHSDAMVIQINGSDEFSSDIGDEIKDLLSGSSYPSFYSGLTIINGGSSTISNTVEDELAESVEVSMAMEKQTLGAGMNIKVQSEWIGTPSGEYHLAVYILEDNIVMPQIVTGLGDVTDFVHKHVLRTEASNAGFGKVIVPTDNDGHMGHIEEFGVALQSTWVPANCYPVAVLWKKNGTTYDFVNFVM</sequence>
<dbReference type="PROSITE" id="PS51257">
    <property type="entry name" value="PROKAR_LIPOPROTEIN"/>
    <property type="match status" value="1"/>
</dbReference>
<evidence type="ECO:0000313" key="1">
    <source>
        <dbReference type="EMBL" id="SVC34762.1"/>
    </source>
</evidence>
<dbReference type="EMBL" id="UINC01086371">
    <property type="protein sequence ID" value="SVC34762.1"/>
    <property type="molecule type" value="Genomic_DNA"/>
</dbReference>
<dbReference type="InterPro" id="IPR021615">
    <property type="entry name" value="Omp28"/>
</dbReference>
<dbReference type="Pfam" id="PF11551">
    <property type="entry name" value="Omp28"/>
    <property type="match status" value="1"/>
</dbReference>
<gene>
    <name evidence="1" type="ORF">METZ01_LOCUS287616</name>
</gene>
<name>A0A382LI39_9ZZZZ</name>
<dbReference type="Gene3D" id="2.60.40.10">
    <property type="entry name" value="Immunoglobulins"/>
    <property type="match status" value="1"/>
</dbReference>
<accession>A0A382LI39</accession>
<evidence type="ECO:0008006" key="2">
    <source>
        <dbReference type="Google" id="ProtNLM"/>
    </source>
</evidence>